<dbReference type="AlphaFoldDB" id="A0A075R9V0"/>
<gene>
    <name evidence="1" type="ORF">BRLA_c019890</name>
</gene>
<dbReference type="GO" id="GO:0005829">
    <property type="term" value="C:cytosol"/>
    <property type="evidence" value="ECO:0007669"/>
    <property type="project" value="TreeGrafter"/>
</dbReference>
<dbReference type="InterPro" id="IPR036390">
    <property type="entry name" value="WH_DNA-bd_sf"/>
</dbReference>
<dbReference type="Pfam" id="PF02082">
    <property type="entry name" value="Rrf2"/>
    <property type="match status" value="1"/>
</dbReference>
<dbReference type="SUPFAM" id="SSF46785">
    <property type="entry name" value="Winged helix' DNA-binding domain"/>
    <property type="match status" value="1"/>
</dbReference>
<dbReference type="STRING" id="1042163.BRLA_c019890"/>
<organism evidence="1 2">
    <name type="scientific">Brevibacillus laterosporus LMG 15441</name>
    <dbReference type="NCBI Taxonomy" id="1042163"/>
    <lineage>
        <taxon>Bacteria</taxon>
        <taxon>Bacillati</taxon>
        <taxon>Bacillota</taxon>
        <taxon>Bacilli</taxon>
        <taxon>Bacillales</taxon>
        <taxon>Paenibacillaceae</taxon>
        <taxon>Brevibacillus</taxon>
    </lineage>
</organism>
<dbReference type="EMBL" id="CP007806">
    <property type="protein sequence ID" value="AIG26310.1"/>
    <property type="molecule type" value="Genomic_DNA"/>
</dbReference>
<dbReference type="Gene3D" id="1.10.10.10">
    <property type="entry name" value="Winged helix-like DNA-binding domain superfamily/Winged helix DNA-binding domain"/>
    <property type="match status" value="1"/>
</dbReference>
<accession>A0A075R9V0</accession>
<dbReference type="KEGG" id="blr:BRLA_c019890"/>
<dbReference type="PANTHER" id="PTHR33221:SF15">
    <property type="entry name" value="HTH-TYPE TRANSCRIPTIONAL REGULATOR YWGB-RELATED"/>
    <property type="match status" value="1"/>
</dbReference>
<dbReference type="RefSeq" id="WP_003338637.1">
    <property type="nucleotide sequence ID" value="NZ_CP007806.1"/>
</dbReference>
<dbReference type="InterPro" id="IPR000944">
    <property type="entry name" value="Tscrpt_reg_Rrf2"/>
</dbReference>
<protein>
    <submittedName>
        <fullName evidence="1">Putative transcriptional regulator</fullName>
    </submittedName>
</protein>
<evidence type="ECO:0000313" key="1">
    <source>
        <dbReference type="EMBL" id="AIG26310.1"/>
    </source>
</evidence>
<dbReference type="eggNOG" id="COG1959">
    <property type="taxonomic scope" value="Bacteria"/>
</dbReference>
<dbReference type="Proteomes" id="UP000005850">
    <property type="component" value="Chromosome"/>
</dbReference>
<dbReference type="HOGENOM" id="CLU_107144_4_2_9"/>
<dbReference type="InterPro" id="IPR036388">
    <property type="entry name" value="WH-like_DNA-bd_sf"/>
</dbReference>
<name>A0A075R9V0_BRELA</name>
<keyword evidence="2" id="KW-1185">Reference proteome</keyword>
<proteinExistence type="predicted"/>
<dbReference type="FunFam" id="1.10.10.10:FF:000138">
    <property type="entry name" value="Rrf2 family transcriptional regulator"/>
    <property type="match status" value="1"/>
</dbReference>
<sequence length="145" mass="15718">MKISSRFSIAVHILSLLSTAKDAHCTSEWIAGSVGTNPVIIRKILGQLKKAGLAGVRAGKGGAFLLKGLEEVTLLDVYRAAEVVEEGELFHLHEQPNPDCPVGANIQAVLELIVRRAQNAMEAILADITMHELLSELAEHMNMKK</sequence>
<dbReference type="PROSITE" id="PS51197">
    <property type="entry name" value="HTH_RRF2_2"/>
    <property type="match status" value="1"/>
</dbReference>
<evidence type="ECO:0000313" key="2">
    <source>
        <dbReference type="Proteomes" id="UP000005850"/>
    </source>
</evidence>
<dbReference type="GO" id="GO:0003700">
    <property type="term" value="F:DNA-binding transcription factor activity"/>
    <property type="evidence" value="ECO:0007669"/>
    <property type="project" value="TreeGrafter"/>
</dbReference>
<reference evidence="1 2" key="1">
    <citation type="journal article" date="2011" name="J. Bacteriol.">
        <title>Genome sequence of Brevibacillus laterosporus LMG 15441, a pathogen of invertebrates.</title>
        <authorList>
            <person name="Djukic M."/>
            <person name="Poehlein A."/>
            <person name="Thurmer A."/>
            <person name="Daniel R."/>
        </authorList>
    </citation>
    <scope>NUCLEOTIDE SEQUENCE [LARGE SCALE GENOMIC DNA]</scope>
    <source>
        <strain evidence="1 2">LMG 15441</strain>
    </source>
</reference>
<dbReference type="PANTHER" id="PTHR33221">
    <property type="entry name" value="WINGED HELIX-TURN-HELIX TRANSCRIPTIONAL REGULATOR, RRF2 FAMILY"/>
    <property type="match status" value="1"/>
</dbReference>